<dbReference type="PANTHER" id="PTHR30383:SF5">
    <property type="entry name" value="SGNH HYDROLASE-TYPE ESTERASE DOMAIN-CONTAINING PROTEIN"/>
    <property type="match status" value="1"/>
</dbReference>
<dbReference type="Pfam" id="PF13472">
    <property type="entry name" value="Lipase_GDSL_2"/>
    <property type="match status" value="1"/>
</dbReference>
<dbReference type="InterPro" id="IPR013830">
    <property type="entry name" value="SGNH_hydro"/>
</dbReference>
<gene>
    <name evidence="2" type="ORF">DL762_003594</name>
</gene>
<dbReference type="Proteomes" id="UP000294003">
    <property type="component" value="Unassembled WGS sequence"/>
</dbReference>
<feature type="domain" description="SGNH hydrolase-type esterase" evidence="1">
    <location>
        <begin position="62"/>
        <end position="236"/>
    </location>
</feature>
<protein>
    <recommendedName>
        <fullName evidence="1">SGNH hydrolase-type esterase domain-containing protein</fullName>
    </recommendedName>
</protein>
<dbReference type="InterPro" id="IPR051532">
    <property type="entry name" value="Ester_Hydrolysis_Enzymes"/>
</dbReference>
<dbReference type="PANTHER" id="PTHR30383">
    <property type="entry name" value="THIOESTERASE 1/PROTEASE 1/LYSOPHOSPHOLIPASE L1"/>
    <property type="match status" value="1"/>
</dbReference>
<dbReference type="Gene3D" id="3.40.50.1110">
    <property type="entry name" value="SGNH hydrolase"/>
    <property type="match status" value="1"/>
</dbReference>
<sequence>MVSTSALLRAVVCVVPLVPGDLHRLLSFLNWQPTVQALVLPKARSLQPRPNQLDIPLRISPLGASVTWGTGSTDGNGHRGPLCASLVGAGYTVNMVGFTLNGAMKDNENDGYPGLVVHEIHRKSDRVSWELKPNLFLINAGTNNCIRGESPDRIDAAMDDLMDDIFEDKSTVIILSGLLVNAKLDVDECRRRVNEKYSARVASSVSAGLKAVYADMSAITVGDLVDGTHPNDGGYKKMADGWFRAIQEASNRGWIS</sequence>
<dbReference type="InterPro" id="IPR036514">
    <property type="entry name" value="SGNH_hydro_sf"/>
</dbReference>
<evidence type="ECO:0000313" key="2">
    <source>
        <dbReference type="EMBL" id="RYO88668.1"/>
    </source>
</evidence>
<evidence type="ECO:0000313" key="3">
    <source>
        <dbReference type="Proteomes" id="UP000294003"/>
    </source>
</evidence>
<keyword evidence="3" id="KW-1185">Reference proteome</keyword>
<accession>A0ABY0HCW7</accession>
<evidence type="ECO:0000259" key="1">
    <source>
        <dbReference type="Pfam" id="PF13472"/>
    </source>
</evidence>
<dbReference type="SUPFAM" id="SSF52266">
    <property type="entry name" value="SGNH hydrolase"/>
    <property type="match status" value="1"/>
</dbReference>
<comment type="caution">
    <text evidence="2">The sequence shown here is derived from an EMBL/GenBank/DDBJ whole genome shotgun (WGS) entry which is preliminary data.</text>
</comment>
<reference evidence="2 3" key="1">
    <citation type="submission" date="2018-06" db="EMBL/GenBank/DDBJ databases">
        <title>Complete Genomes of Monosporascus.</title>
        <authorList>
            <person name="Robinson A.J."/>
            <person name="Natvig D.O."/>
        </authorList>
    </citation>
    <scope>NUCLEOTIDE SEQUENCE [LARGE SCALE GENOMIC DNA]</scope>
    <source>
        <strain evidence="2 3">CBS 609.92</strain>
    </source>
</reference>
<proteinExistence type="predicted"/>
<dbReference type="EMBL" id="QJNS01000083">
    <property type="protein sequence ID" value="RYO88668.1"/>
    <property type="molecule type" value="Genomic_DNA"/>
</dbReference>
<organism evidence="2 3">
    <name type="scientific">Monosporascus cannonballus</name>
    <dbReference type="NCBI Taxonomy" id="155416"/>
    <lineage>
        <taxon>Eukaryota</taxon>
        <taxon>Fungi</taxon>
        <taxon>Dikarya</taxon>
        <taxon>Ascomycota</taxon>
        <taxon>Pezizomycotina</taxon>
        <taxon>Sordariomycetes</taxon>
        <taxon>Xylariomycetidae</taxon>
        <taxon>Xylariales</taxon>
        <taxon>Xylariales incertae sedis</taxon>
        <taxon>Monosporascus</taxon>
    </lineage>
</organism>
<name>A0ABY0HCW7_9PEZI</name>